<feature type="domain" description="AB hydrolase-1" evidence="1">
    <location>
        <begin position="62"/>
        <end position="307"/>
    </location>
</feature>
<accession>A0A9D1ETW3</accession>
<protein>
    <submittedName>
        <fullName evidence="2">Alpha/beta fold hydrolase</fullName>
    </submittedName>
</protein>
<dbReference type="GO" id="GO:0016787">
    <property type="term" value="F:hydrolase activity"/>
    <property type="evidence" value="ECO:0007669"/>
    <property type="project" value="UniProtKB-KW"/>
</dbReference>
<name>A0A9D1ETW3_9FIRM</name>
<dbReference type="EMBL" id="DVIQ01000056">
    <property type="protein sequence ID" value="HIS31769.1"/>
    <property type="molecule type" value="Genomic_DNA"/>
</dbReference>
<sequence>MNTKLKTAFILSALSVGTIHIMNRCITAASTMKNLLNTEEGHFFDWRFGKIYYTKKGSGTPLLLIHDLTPCSSSYEWHSVEQKLAKHHTVYTLDLLGCGRSDKPDITYTNYMYVQLISDFIEKVIKQKTDVAATGLSASFVIMTCGNHPELLGKILLINPESPIKLSSIPGKRSKIIKFIINMPIIGTMLYHIITNQQNVEYLFTEKYFYNPFLVKAKCVHIYHESAHKGDSNGKYLLSSINGKYVNININSALKNIDNSIYLIFGKAKEENETIAESFTKLNPAVETVFLPECKHLPQLETPDTLVSNMNIFLS</sequence>
<dbReference type="Gene3D" id="3.40.50.1820">
    <property type="entry name" value="alpha/beta hydrolase"/>
    <property type="match status" value="1"/>
</dbReference>
<dbReference type="SUPFAM" id="SSF53474">
    <property type="entry name" value="alpha/beta-Hydrolases"/>
    <property type="match status" value="1"/>
</dbReference>
<keyword evidence="2" id="KW-0378">Hydrolase</keyword>
<dbReference type="PANTHER" id="PTHR46438">
    <property type="entry name" value="ALPHA/BETA-HYDROLASES SUPERFAMILY PROTEIN"/>
    <property type="match status" value="1"/>
</dbReference>
<comment type="caution">
    <text evidence="2">The sequence shown here is derived from an EMBL/GenBank/DDBJ whole genome shotgun (WGS) entry which is preliminary data.</text>
</comment>
<dbReference type="PANTHER" id="PTHR46438:SF2">
    <property type="entry name" value="ALPHA_BETA-HYDROLASES SUPERFAMILY PROTEIN"/>
    <property type="match status" value="1"/>
</dbReference>
<organism evidence="2 3">
    <name type="scientific">Candidatus Limivivens intestinipullorum</name>
    <dbReference type="NCBI Taxonomy" id="2840858"/>
    <lineage>
        <taxon>Bacteria</taxon>
        <taxon>Bacillati</taxon>
        <taxon>Bacillota</taxon>
        <taxon>Clostridia</taxon>
        <taxon>Lachnospirales</taxon>
        <taxon>Lachnospiraceae</taxon>
        <taxon>Lachnospiraceae incertae sedis</taxon>
        <taxon>Candidatus Limivivens</taxon>
    </lineage>
</organism>
<reference evidence="2" key="2">
    <citation type="journal article" date="2021" name="PeerJ">
        <title>Extensive microbial diversity within the chicken gut microbiome revealed by metagenomics and culture.</title>
        <authorList>
            <person name="Gilroy R."/>
            <person name="Ravi A."/>
            <person name="Getino M."/>
            <person name="Pursley I."/>
            <person name="Horton D.L."/>
            <person name="Alikhan N.F."/>
            <person name="Baker D."/>
            <person name="Gharbi K."/>
            <person name="Hall N."/>
            <person name="Watson M."/>
            <person name="Adriaenssens E.M."/>
            <person name="Foster-Nyarko E."/>
            <person name="Jarju S."/>
            <person name="Secka A."/>
            <person name="Antonio M."/>
            <person name="Oren A."/>
            <person name="Chaudhuri R.R."/>
            <person name="La Ragione R."/>
            <person name="Hildebrand F."/>
            <person name="Pallen M.J."/>
        </authorList>
    </citation>
    <scope>NUCLEOTIDE SEQUENCE</scope>
    <source>
        <strain evidence="2">CHK190-19873</strain>
    </source>
</reference>
<proteinExistence type="predicted"/>
<evidence type="ECO:0000313" key="3">
    <source>
        <dbReference type="Proteomes" id="UP000823935"/>
    </source>
</evidence>
<dbReference type="InterPro" id="IPR000073">
    <property type="entry name" value="AB_hydrolase_1"/>
</dbReference>
<reference evidence="2" key="1">
    <citation type="submission" date="2020-10" db="EMBL/GenBank/DDBJ databases">
        <authorList>
            <person name="Gilroy R."/>
        </authorList>
    </citation>
    <scope>NUCLEOTIDE SEQUENCE</scope>
    <source>
        <strain evidence="2">CHK190-19873</strain>
    </source>
</reference>
<dbReference type="Proteomes" id="UP000823935">
    <property type="component" value="Unassembled WGS sequence"/>
</dbReference>
<dbReference type="InterPro" id="IPR029058">
    <property type="entry name" value="AB_hydrolase_fold"/>
</dbReference>
<dbReference type="AlphaFoldDB" id="A0A9D1ETW3"/>
<gene>
    <name evidence="2" type="ORF">IAB44_09540</name>
</gene>
<dbReference type="Pfam" id="PF12697">
    <property type="entry name" value="Abhydrolase_6"/>
    <property type="match status" value="1"/>
</dbReference>
<evidence type="ECO:0000259" key="1">
    <source>
        <dbReference type="Pfam" id="PF12697"/>
    </source>
</evidence>
<evidence type="ECO:0000313" key="2">
    <source>
        <dbReference type="EMBL" id="HIS31769.1"/>
    </source>
</evidence>